<name>A0A6J4HQG4_9SPHI</name>
<proteinExistence type="predicted"/>
<gene>
    <name evidence="1" type="ORF">AVDCRST_MAG56-820</name>
</gene>
<sequence length="69" mass="7485">MPEGVSAPFSVVPPVSPVTPDKGSVVTTLQAVSWMMRARSGLMVPYWLGTLRPTGVWLYSVAKYVTEAM</sequence>
<organism evidence="1">
    <name type="scientific">uncultured Cytophagales bacterium</name>
    <dbReference type="NCBI Taxonomy" id="158755"/>
    <lineage>
        <taxon>Bacteria</taxon>
        <taxon>Pseudomonadati</taxon>
        <taxon>Bacteroidota</taxon>
        <taxon>Sphingobacteriia</taxon>
        <taxon>Sphingobacteriales</taxon>
        <taxon>environmental samples</taxon>
    </lineage>
</organism>
<dbReference type="EMBL" id="CADCTQ010000073">
    <property type="protein sequence ID" value="CAA9228266.1"/>
    <property type="molecule type" value="Genomic_DNA"/>
</dbReference>
<accession>A0A6J4HQG4</accession>
<dbReference type="AlphaFoldDB" id="A0A6J4HQG4"/>
<protein>
    <submittedName>
        <fullName evidence="1">Uncharacterized protein</fullName>
    </submittedName>
</protein>
<evidence type="ECO:0000313" key="1">
    <source>
        <dbReference type="EMBL" id="CAA9228266.1"/>
    </source>
</evidence>
<reference evidence="1" key="1">
    <citation type="submission" date="2020-02" db="EMBL/GenBank/DDBJ databases">
        <authorList>
            <person name="Meier V. D."/>
        </authorList>
    </citation>
    <scope>NUCLEOTIDE SEQUENCE</scope>
    <source>
        <strain evidence="1">AVDCRST_MAG56</strain>
    </source>
</reference>